<gene>
    <name evidence="2" type="ORF">CDEST_14671</name>
</gene>
<sequence length="281" mass="31622">MAGFGDTVDSLLETYSICLSRLKGLKGSKHTRQLRKNIRSDQYKVRSVYSLRLAATGNNLEKGDGVYFPLTESIILVLKRDCSHSPVFIGKGYQTSDISHCTAGSSDERSGTRDRLPLLSNSSRVDAVKTIDDLSRRLGVSSRESTLSGSRATSKQHKRTNSLNKRKNKETSDTELPRGGEKNEERQKAARVNMGTPARIQRMDTDKHMSMTTISSGSTKIGEIMPKKLRPRKPENSEANDEFTVQPTYPLRPHHQPQVKRRGFWGIFTRGRAARWRTTIE</sequence>
<dbReference type="RefSeq" id="XP_062786878.1">
    <property type="nucleotide sequence ID" value="XM_062930827.1"/>
</dbReference>
<feature type="compositionally biased region" description="Basic residues" evidence="1">
    <location>
        <begin position="154"/>
        <end position="168"/>
    </location>
</feature>
<dbReference type="GeneID" id="87951171"/>
<evidence type="ECO:0000256" key="1">
    <source>
        <dbReference type="SAM" id="MobiDB-lite"/>
    </source>
</evidence>
<organism evidence="2 3">
    <name type="scientific">Colletotrichum destructivum</name>
    <dbReference type="NCBI Taxonomy" id="34406"/>
    <lineage>
        <taxon>Eukaryota</taxon>
        <taxon>Fungi</taxon>
        <taxon>Dikarya</taxon>
        <taxon>Ascomycota</taxon>
        <taxon>Pezizomycotina</taxon>
        <taxon>Sordariomycetes</taxon>
        <taxon>Hypocreomycetidae</taxon>
        <taxon>Glomerellales</taxon>
        <taxon>Glomerellaceae</taxon>
        <taxon>Colletotrichum</taxon>
        <taxon>Colletotrichum destructivum species complex</taxon>
    </lineage>
</organism>
<feature type="compositionally biased region" description="Basic and acidic residues" evidence="1">
    <location>
        <begin position="169"/>
        <end position="188"/>
    </location>
</feature>
<dbReference type="KEGG" id="cdet:87951171"/>
<dbReference type="Proteomes" id="UP001322277">
    <property type="component" value="Chromosome 10"/>
</dbReference>
<reference evidence="3" key="1">
    <citation type="journal article" date="2023" name="bioRxiv">
        <title>Complete genome of the Medicago anthracnose fungus, Colletotrichum destructivum, reveals a mini-chromosome-like region within a core chromosome.</title>
        <authorList>
            <person name="Lapalu N."/>
            <person name="Simon A."/>
            <person name="Lu A."/>
            <person name="Plaumann P.-L."/>
            <person name="Amselem J."/>
            <person name="Pigne S."/>
            <person name="Auger A."/>
            <person name="Koch C."/>
            <person name="Dallery J.-F."/>
            <person name="O'Connell R.J."/>
        </authorList>
    </citation>
    <scope>NUCLEOTIDE SEQUENCE [LARGE SCALE GENOMIC DNA]</scope>
    <source>
        <strain evidence="3">CBS 520.97</strain>
    </source>
</reference>
<accession>A0AAX4J2S4</accession>
<dbReference type="AlphaFoldDB" id="A0AAX4J2S4"/>
<feature type="region of interest" description="Disordered" evidence="1">
    <location>
        <begin position="139"/>
        <end position="192"/>
    </location>
</feature>
<dbReference type="EMBL" id="CP137314">
    <property type="protein sequence ID" value="WQF89657.1"/>
    <property type="molecule type" value="Genomic_DNA"/>
</dbReference>
<feature type="region of interest" description="Disordered" evidence="1">
    <location>
        <begin position="99"/>
        <end position="118"/>
    </location>
</feature>
<name>A0AAX4J2S4_9PEZI</name>
<feature type="compositionally biased region" description="Polar residues" evidence="1">
    <location>
        <begin position="142"/>
        <end position="153"/>
    </location>
</feature>
<proteinExistence type="predicted"/>
<feature type="compositionally biased region" description="Basic and acidic residues" evidence="1">
    <location>
        <begin position="106"/>
        <end position="116"/>
    </location>
</feature>
<keyword evidence="3" id="KW-1185">Reference proteome</keyword>
<evidence type="ECO:0000313" key="3">
    <source>
        <dbReference type="Proteomes" id="UP001322277"/>
    </source>
</evidence>
<evidence type="ECO:0000313" key="2">
    <source>
        <dbReference type="EMBL" id="WQF89657.1"/>
    </source>
</evidence>
<protein>
    <submittedName>
        <fullName evidence="2">Uncharacterized protein</fullName>
    </submittedName>
</protein>
<feature type="region of interest" description="Disordered" evidence="1">
    <location>
        <begin position="230"/>
        <end position="257"/>
    </location>
</feature>